<dbReference type="AlphaFoldDB" id="A0A5N8WBM2"/>
<evidence type="ECO:0000256" key="2">
    <source>
        <dbReference type="ARBA" id="ARBA00012705"/>
    </source>
</evidence>
<comment type="caution">
    <text evidence="11">The sequence shown here is derived from an EMBL/GenBank/DDBJ whole genome shotgun (WGS) entry which is preliminary data.</text>
</comment>
<feature type="domain" description="Thiolase C-terminal" evidence="10">
    <location>
        <begin position="276"/>
        <end position="396"/>
    </location>
</feature>
<evidence type="ECO:0000313" key="11">
    <source>
        <dbReference type="EMBL" id="MPY44880.1"/>
    </source>
</evidence>
<evidence type="ECO:0000256" key="4">
    <source>
        <dbReference type="ARBA" id="ARBA00023315"/>
    </source>
</evidence>
<evidence type="ECO:0000259" key="9">
    <source>
        <dbReference type="Pfam" id="PF00108"/>
    </source>
</evidence>
<reference evidence="11 12" key="1">
    <citation type="submission" date="2019-07" db="EMBL/GenBank/DDBJ databases">
        <title>New species of Amycolatopsis and Streptomyces.</title>
        <authorList>
            <person name="Duangmal K."/>
            <person name="Teo W.F.A."/>
            <person name="Lipun K."/>
        </authorList>
    </citation>
    <scope>NUCLEOTIDE SEQUENCE [LARGE SCALE GENOMIC DNA]</scope>
    <source>
        <strain evidence="11 12">TISTR 2346</strain>
    </source>
</reference>
<dbReference type="Proteomes" id="UP000326979">
    <property type="component" value="Unassembled WGS sequence"/>
</dbReference>
<comment type="similarity">
    <text evidence="1 8">Belongs to the thiolase-like superfamily. Thiolase family.</text>
</comment>
<dbReference type="InterPro" id="IPR020613">
    <property type="entry name" value="Thiolase_CS"/>
</dbReference>
<dbReference type="SUPFAM" id="SSF53901">
    <property type="entry name" value="Thiolase-like"/>
    <property type="match status" value="2"/>
</dbReference>
<dbReference type="PROSITE" id="PS00737">
    <property type="entry name" value="THIOLASE_2"/>
    <property type="match status" value="1"/>
</dbReference>
<dbReference type="NCBIfam" id="TIGR01930">
    <property type="entry name" value="AcCoA-C-Actrans"/>
    <property type="match status" value="1"/>
</dbReference>
<keyword evidence="3 8" id="KW-0808">Transferase</keyword>
<dbReference type="PIRSF" id="PIRSF000429">
    <property type="entry name" value="Ac-CoA_Ac_transf"/>
    <property type="match status" value="1"/>
</dbReference>
<evidence type="ECO:0000256" key="5">
    <source>
        <dbReference type="ARBA" id="ARBA00030755"/>
    </source>
</evidence>
<organism evidence="11 12">
    <name type="scientific">Streptomyces phyllanthi</name>
    <dbReference type="NCBI Taxonomy" id="1803180"/>
    <lineage>
        <taxon>Bacteria</taxon>
        <taxon>Bacillati</taxon>
        <taxon>Actinomycetota</taxon>
        <taxon>Actinomycetes</taxon>
        <taxon>Kitasatosporales</taxon>
        <taxon>Streptomycetaceae</taxon>
        <taxon>Streptomyces</taxon>
    </lineage>
</organism>
<proteinExistence type="inferred from homology"/>
<dbReference type="InterPro" id="IPR020610">
    <property type="entry name" value="Thiolase_AS"/>
</dbReference>
<keyword evidence="12" id="KW-1185">Reference proteome</keyword>
<evidence type="ECO:0000256" key="6">
    <source>
        <dbReference type="ARBA" id="ARBA00040529"/>
    </source>
</evidence>
<dbReference type="InterPro" id="IPR002155">
    <property type="entry name" value="Thiolase"/>
</dbReference>
<dbReference type="InterPro" id="IPR020616">
    <property type="entry name" value="Thiolase_N"/>
</dbReference>
<dbReference type="InterPro" id="IPR016039">
    <property type="entry name" value="Thiolase-like"/>
</dbReference>
<dbReference type="InterPro" id="IPR020617">
    <property type="entry name" value="Thiolase_C"/>
</dbReference>
<dbReference type="PANTHER" id="PTHR18919:SF107">
    <property type="entry name" value="ACETYL-COA ACETYLTRANSFERASE, CYTOSOLIC"/>
    <property type="match status" value="1"/>
</dbReference>
<dbReference type="Pfam" id="PF00108">
    <property type="entry name" value="Thiolase_N"/>
    <property type="match status" value="1"/>
</dbReference>
<evidence type="ECO:0000256" key="8">
    <source>
        <dbReference type="RuleBase" id="RU003557"/>
    </source>
</evidence>
<sequence>MSGTNGNTSVIVAGARTPMGRLLGSLKSFSGADLGGFAIKAALDRAGIGGDQVQYVIMGQVLQAGAGQIPARQAAVKAGIPMNVPALTINKVCLSGLDAIALADQLIRAGEFDVIVAGGQESMTNAPHLLPKSREGFKYGAVQMLDAMAHDGLTDAFENIAMGESTEHHNTRLGIGREEQDAVAALSHQRAAAAQKNGIFEAEITPVEIPQRKGDPVVFSQDEGIRGETTAESLGKLRPAFTKDGTITAGSSSPISDGAAAVVVMSRAKAEELGLEWIAEIGAHGNVAGPDNSLHSQPSNAITHALKKEGLEVSDLDLIEINEAFASVAIQSMKDLGVSTEKVNVNGGAIALGHPIGMSGARLVLHLALELKRRGGGVGAAALCGGGGQGDALIVRVPKG</sequence>
<feature type="active site" description="Proton acceptor" evidence="7">
    <location>
        <position position="384"/>
    </location>
</feature>
<evidence type="ECO:0000313" key="12">
    <source>
        <dbReference type="Proteomes" id="UP000326979"/>
    </source>
</evidence>
<evidence type="ECO:0000256" key="3">
    <source>
        <dbReference type="ARBA" id="ARBA00022679"/>
    </source>
</evidence>
<feature type="domain" description="Thiolase N-terminal" evidence="9">
    <location>
        <begin position="10"/>
        <end position="267"/>
    </location>
</feature>
<dbReference type="EMBL" id="VJZE01000374">
    <property type="protein sequence ID" value="MPY44880.1"/>
    <property type="molecule type" value="Genomic_DNA"/>
</dbReference>
<protein>
    <recommendedName>
        <fullName evidence="6">Probable acetyl-CoA acetyltransferase</fullName>
        <ecNumber evidence="2">2.3.1.9</ecNumber>
    </recommendedName>
    <alternativeName>
        <fullName evidence="5">Acetoacetyl-CoA thiolase</fullName>
    </alternativeName>
</protein>
<evidence type="ECO:0000259" key="10">
    <source>
        <dbReference type="Pfam" id="PF02803"/>
    </source>
</evidence>
<dbReference type="Pfam" id="PF02803">
    <property type="entry name" value="Thiolase_C"/>
    <property type="match status" value="1"/>
</dbReference>
<dbReference type="CDD" id="cd00751">
    <property type="entry name" value="thiolase"/>
    <property type="match status" value="1"/>
</dbReference>
<accession>A0A5N8WBM2</accession>
<dbReference type="PROSITE" id="PS00099">
    <property type="entry name" value="THIOLASE_3"/>
    <property type="match status" value="1"/>
</dbReference>
<evidence type="ECO:0000256" key="1">
    <source>
        <dbReference type="ARBA" id="ARBA00010982"/>
    </source>
</evidence>
<evidence type="ECO:0000256" key="7">
    <source>
        <dbReference type="PIRSR" id="PIRSR000429-1"/>
    </source>
</evidence>
<name>A0A5N8WBM2_9ACTN</name>
<dbReference type="GO" id="GO:0003985">
    <property type="term" value="F:acetyl-CoA C-acetyltransferase activity"/>
    <property type="evidence" value="ECO:0007669"/>
    <property type="project" value="UniProtKB-EC"/>
</dbReference>
<dbReference type="FunFam" id="3.40.47.10:FF:000010">
    <property type="entry name" value="Acetyl-CoA acetyltransferase (Thiolase)"/>
    <property type="match status" value="1"/>
</dbReference>
<dbReference type="Gene3D" id="3.40.47.10">
    <property type="match status" value="2"/>
</dbReference>
<dbReference type="InterPro" id="IPR020615">
    <property type="entry name" value="Thiolase_acyl_enz_int_AS"/>
</dbReference>
<dbReference type="PANTHER" id="PTHR18919">
    <property type="entry name" value="ACETYL-COA C-ACYLTRANSFERASE"/>
    <property type="match status" value="1"/>
</dbReference>
<dbReference type="PROSITE" id="PS00098">
    <property type="entry name" value="THIOLASE_1"/>
    <property type="match status" value="1"/>
</dbReference>
<gene>
    <name evidence="11" type="ORF">FNH04_34740</name>
</gene>
<feature type="active site" description="Proton acceptor" evidence="7">
    <location>
        <position position="354"/>
    </location>
</feature>
<dbReference type="OrthoDB" id="9764638at2"/>
<dbReference type="RefSeq" id="WP_152789830.1">
    <property type="nucleotide sequence ID" value="NZ_BAABEQ010000033.1"/>
</dbReference>
<feature type="active site" description="Acyl-thioester intermediate" evidence="7">
    <location>
        <position position="93"/>
    </location>
</feature>
<dbReference type="EC" id="2.3.1.9" evidence="2"/>
<keyword evidence="4 8" id="KW-0012">Acyltransferase</keyword>